<keyword evidence="3 10" id="KW-0732">Signal</keyword>
<evidence type="ECO:0000256" key="9">
    <source>
        <dbReference type="SAM" id="Phobius"/>
    </source>
</evidence>
<feature type="coiled-coil region" evidence="8">
    <location>
        <begin position="284"/>
        <end position="315"/>
    </location>
</feature>
<dbReference type="FunFam" id="2.60.120.200:FF:000028">
    <property type="entry name" value="Blast:Protein ERGIC-53"/>
    <property type="match status" value="1"/>
</dbReference>
<dbReference type="GO" id="GO:0030134">
    <property type="term" value="C:COPII-coated ER to Golgi transport vesicle"/>
    <property type="evidence" value="ECO:0007669"/>
    <property type="project" value="TreeGrafter"/>
</dbReference>
<dbReference type="Ensembl" id="ENSHHUT00000003328.1">
    <property type="protein sequence ID" value="ENSHHUP00000003214.1"/>
    <property type="gene ID" value="ENSHHUG00000002020.1"/>
</dbReference>
<dbReference type="PANTHER" id="PTHR12223:SF28">
    <property type="entry name" value="LECTIN, MANNOSE BINDING 1 LIKE"/>
    <property type="match status" value="1"/>
</dbReference>
<proteinExistence type="predicted"/>
<evidence type="ECO:0000256" key="4">
    <source>
        <dbReference type="ARBA" id="ARBA00022734"/>
    </source>
</evidence>
<evidence type="ECO:0000256" key="7">
    <source>
        <dbReference type="ARBA" id="ARBA00023157"/>
    </source>
</evidence>
<comment type="subcellular location">
    <subcellularLocation>
        <location evidence="1">Endoplasmic reticulum-Golgi intermediate compartment membrane</location>
        <topology evidence="1">Single-pass type I membrane protein</topology>
    </subcellularLocation>
</comment>
<dbReference type="Proteomes" id="UP000314982">
    <property type="component" value="Unassembled WGS sequence"/>
</dbReference>
<feature type="chain" id="PRO_5021352266" evidence="10">
    <location>
        <begin position="28"/>
        <end position="499"/>
    </location>
</feature>
<reference evidence="13" key="1">
    <citation type="submission" date="2018-06" db="EMBL/GenBank/DDBJ databases">
        <title>Genome assembly of Danube salmon.</title>
        <authorList>
            <person name="Macqueen D.J."/>
            <person name="Gundappa M.K."/>
        </authorList>
    </citation>
    <scope>NUCLEOTIDE SEQUENCE [LARGE SCALE GENOMIC DNA]</scope>
</reference>
<dbReference type="InterPro" id="IPR013320">
    <property type="entry name" value="ConA-like_dom_sf"/>
</dbReference>
<dbReference type="PANTHER" id="PTHR12223">
    <property type="entry name" value="VESICULAR MANNOSE-BINDING LECTIN"/>
    <property type="match status" value="1"/>
</dbReference>
<dbReference type="GO" id="GO:0005789">
    <property type="term" value="C:endoplasmic reticulum membrane"/>
    <property type="evidence" value="ECO:0007669"/>
    <property type="project" value="TreeGrafter"/>
</dbReference>
<dbReference type="PROSITE" id="PS51328">
    <property type="entry name" value="L_LECTIN_LIKE"/>
    <property type="match status" value="1"/>
</dbReference>
<evidence type="ECO:0000313" key="13">
    <source>
        <dbReference type="Proteomes" id="UP000314982"/>
    </source>
</evidence>
<sequence>MAVSMGRRLAADACLFILTLTFQHTNADNIVAGASTEEAPHRRFEYKYSFKGPHLSQTDGIIPFWVHSGNAIPSADQVRITPSLRSQKGSVWTKNTVNFDHWEAEVTFRVSGRGRMGADGLAIWFTTAQGLDGPVYGAADNWNGIGIFFDSFDNDGKKNNPAVLVVGNNGKLVYDHPNDGTTQALGTCLRDFRNKPYPVRAKITYYKKTLTVLINNGFTPDKDDYEFCTKVDNMIIPQEGYFGISAATGGLADDHDVLSFLMFRLTEPGQELPPPEAEMPKEEQDKYQEEFENFQQDLDKKKEDYQKEHPDVQREPIEDMYESVNDREIRQVFEGQNQIHLEIKQLHRQLAMILDEQRRYVSVVTDEISKRQGESLGQVGNILDTVFFFLLRNSFHESLKQIGATQHQANPVNMGTYETVQHFNEIQEHLHVVKRNIEHLITRNGSPSEKQGVKCPDPPPMPSCLGTIHFLVFVVIQSILFFSYIMYKSQQEAAAKKFF</sequence>
<name>A0A4W5JTT4_9TELE</name>
<dbReference type="Gene3D" id="2.60.120.200">
    <property type="match status" value="1"/>
</dbReference>
<evidence type="ECO:0000259" key="11">
    <source>
        <dbReference type="PROSITE" id="PS51328"/>
    </source>
</evidence>
<keyword evidence="6 9" id="KW-0472">Membrane</keyword>
<feature type="domain" description="L-type lectin-like" evidence="11">
    <location>
        <begin position="42"/>
        <end position="265"/>
    </location>
</feature>
<keyword evidence="4" id="KW-0430">Lectin</keyword>
<evidence type="ECO:0000256" key="10">
    <source>
        <dbReference type="SAM" id="SignalP"/>
    </source>
</evidence>
<dbReference type="GO" id="GO:0000139">
    <property type="term" value="C:Golgi membrane"/>
    <property type="evidence" value="ECO:0007669"/>
    <property type="project" value="TreeGrafter"/>
</dbReference>
<accession>A0A4W5JTT4</accession>
<feature type="signal peptide" evidence="10">
    <location>
        <begin position="1"/>
        <end position="27"/>
    </location>
</feature>
<keyword evidence="8" id="KW-0175">Coiled coil</keyword>
<evidence type="ECO:0000256" key="6">
    <source>
        <dbReference type="ARBA" id="ARBA00023136"/>
    </source>
</evidence>
<reference evidence="12" key="3">
    <citation type="submission" date="2025-09" db="UniProtKB">
        <authorList>
            <consortium name="Ensembl"/>
        </authorList>
    </citation>
    <scope>IDENTIFICATION</scope>
</reference>
<dbReference type="InterPro" id="IPR005052">
    <property type="entry name" value="Lectin_leg"/>
</dbReference>
<dbReference type="Pfam" id="PF03388">
    <property type="entry name" value="Lectin_leg-like"/>
    <property type="match status" value="1"/>
</dbReference>
<reference evidence="12" key="2">
    <citation type="submission" date="2025-08" db="UniProtKB">
        <authorList>
            <consortium name="Ensembl"/>
        </authorList>
    </citation>
    <scope>IDENTIFICATION</scope>
</reference>
<evidence type="ECO:0000256" key="3">
    <source>
        <dbReference type="ARBA" id="ARBA00022729"/>
    </source>
</evidence>
<dbReference type="AlphaFoldDB" id="A0A4W5JTT4"/>
<evidence type="ECO:0000256" key="8">
    <source>
        <dbReference type="SAM" id="Coils"/>
    </source>
</evidence>
<dbReference type="CDD" id="cd06902">
    <property type="entry name" value="lectin_ERGIC-53_ERGL"/>
    <property type="match status" value="1"/>
</dbReference>
<dbReference type="InterPro" id="IPR051136">
    <property type="entry name" value="Intracellular_Lectin-GPT"/>
</dbReference>
<evidence type="ECO:0000256" key="5">
    <source>
        <dbReference type="ARBA" id="ARBA00022989"/>
    </source>
</evidence>
<dbReference type="SUPFAM" id="SSF49899">
    <property type="entry name" value="Concanavalin A-like lectins/glucanases"/>
    <property type="match status" value="1"/>
</dbReference>
<keyword evidence="13" id="KW-1185">Reference proteome</keyword>
<keyword evidence="7" id="KW-1015">Disulfide bond</keyword>
<dbReference type="GO" id="GO:0033116">
    <property type="term" value="C:endoplasmic reticulum-Golgi intermediate compartment membrane"/>
    <property type="evidence" value="ECO:0007669"/>
    <property type="project" value="UniProtKB-SubCell"/>
</dbReference>
<feature type="transmembrane region" description="Helical" evidence="9">
    <location>
        <begin position="468"/>
        <end position="487"/>
    </location>
</feature>
<protein>
    <submittedName>
        <fullName evidence="12">Lectin, mannose-binding, 1</fullName>
    </submittedName>
</protein>
<evidence type="ECO:0000256" key="2">
    <source>
        <dbReference type="ARBA" id="ARBA00022692"/>
    </source>
</evidence>
<evidence type="ECO:0000313" key="12">
    <source>
        <dbReference type="Ensembl" id="ENSHHUP00000003214.1"/>
    </source>
</evidence>
<dbReference type="GeneTree" id="ENSGT00940000159146"/>
<keyword evidence="5 9" id="KW-1133">Transmembrane helix</keyword>
<dbReference type="GO" id="GO:0006888">
    <property type="term" value="P:endoplasmic reticulum to Golgi vesicle-mediated transport"/>
    <property type="evidence" value="ECO:0007669"/>
    <property type="project" value="TreeGrafter"/>
</dbReference>
<evidence type="ECO:0000256" key="1">
    <source>
        <dbReference type="ARBA" id="ARBA00004151"/>
    </source>
</evidence>
<keyword evidence="2 9" id="KW-0812">Transmembrane</keyword>
<dbReference type="GO" id="GO:0005537">
    <property type="term" value="F:D-mannose binding"/>
    <property type="evidence" value="ECO:0007669"/>
    <property type="project" value="TreeGrafter"/>
</dbReference>
<organism evidence="12 13">
    <name type="scientific">Hucho hucho</name>
    <name type="common">huchen</name>
    <dbReference type="NCBI Taxonomy" id="62062"/>
    <lineage>
        <taxon>Eukaryota</taxon>
        <taxon>Metazoa</taxon>
        <taxon>Chordata</taxon>
        <taxon>Craniata</taxon>
        <taxon>Vertebrata</taxon>
        <taxon>Euteleostomi</taxon>
        <taxon>Actinopterygii</taxon>
        <taxon>Neopterygii</taxon>
        <taxon>Teleostei</taxon>
        <taxon>Protacanthopterygii</taxon>
        <taxon>Salmoniformes</taxon>
        <taxon>Salmonidae</taxon>
        <taxon>Salmoninae</taxon>
        <taxon>Hucho</taxon>
    </lineage>
</organism>